<dbReference type="Gene3D" id="3.40.50.10320">
    <property type="entry name" value="LmbE-like"/>
    <property type="match status" value="1"/>
</dbReference>
<dbReference type="Proteomes" id="UP001157137">
    <property type="component" value="Unassembled WGS sequence"/>
</dbReference>
<gene>
    <name evidence="1" type="ORF">Heshes_05610</name>
    <name evidence="2" type="ORF">SAMN04489725_10113</name>
</gene>
<evidence type="ECO:0000313" key="2">
    <source>
        <dbReference type="EMBL" id="SDW00590.1"/>
    </source>
</evidence>
<dbReference type="SUPFAM" id="SSF102588">
    <property type="entry name" value="LmbE-like"/>
    <property type="match status" value="1"/>
</dbReference>
<reference evidence="2" key="1">
    <citation type="submission" date="2016-10" db="EMBL/GenBank/DDBJ databases">
        <authorList>
            <person name="de Groot N.N."/>
        </authorList>
    </citation>
    <scope>NUCLEOTIDE SEQUENCE [LARGE SCALE GENOMIC DNA]</scope>
    <source>
        <strain evidence="2">DSM 12489</strain>
    </source>
</reference>
<reference evidence="1" key="3">
    <citation type="submission" date="2023-02" db="EMBL/GenBank/DDBJ databases">
        <title>Proposal of a novel subspecies: Alicyclobacillus hesperidum subspecies aegle.</title>
        <authorList>
            <person name="Goto K."/>
            <person name="Fujii T."/>
            <person name="Yasui K."/>
            <person name="Mochida K."/>
            <person name="Kato-Tanaka Y."/>
            <person name="Morohoshi S."/>
            <person name="An S.Y."/>
            <person name="Kasai H."/>
            <person name="Yokota A."/>
        </authorList>
    </citation>
    <scope>NUCLEOTIDE SEQUENCE</scope>
    <source>
        <strain evidence="1">DSM 12766</strain>
    </source>
</reference>
<dbReference type="Pfam" id="PF02585">
    <property type="entry name" value="PIG-L"/>
    <property type="match status" value="1"/>
</dbReference>
<accession>A0A1H2Q0M5</accession>
<dbReference type="InterPro" id="IPR024078">
    <property type="entry name" value="LmbE-like_dom_sf"/>
</dbReference>
<dbReference type="RefSeq" id="WP_040289045.1">
    <property type="nucleotide sequence ID" value="NZ_BSRA01000002.1"/>
</dbReference>
<dbReference type="GO" id="GO:0016811">
    <property type="term" value="F:hydrolase activity, acting on carbon-nitrogen (but not peptide) bonds, in linear amides"/>
    <property type="evidence" value="ECO:0007669"/>
    <property type="project" value="TreeGrafter"/>
</dbReference>
<evidence type="ECO:0000313" key="1">
    <source>
        <dbReference type="EMBL" id="GLV12877.1"/>
    </source>
</evidence>
<protein>
    <submittedName>
        <fullName evidence="1">Diacetylchitobiose deacetylase</fullName>
    </submittedName>
    <submittedName>
        <fullName evidence="2">N-acetylglucosaminyl deacetylase, LmbE family</fullName>
    </submittedName>
</protein>
<reference evidence="3" key="2">
    <citation type="submission" date="2016-10" db="EMBL/GenBank/DDBJ databases">
        <authorList>
            <person name="Varghese N."/>
        </authorList>
    </citation>
    <scope>NUCLEOTIDE SEQUENCE [LARGE SCALE GENOMIC DNA]</scope>
    <source>
        <strain evidence="3">DSM 12489</strain>
    </source>
</reference>
<dbReference type="EMBL" id="FNOJ01000001">
    <property type="protein sequence ID" value="SDW00590.1"/>
    <property type="molecule type" value="Genomic_DNA"/>
</dbReference>
<name>A0A1H2Q0M5_9BACL</name>
<dbReference type="PANTHER" id="PTHR12993:SF11">
    <property type="entry name" value="N-ACETYLGLUCOSAMINYL-PHOSPHATIDYLINOSITOL DE-N-ACETYLASE"/>
    <property type="match status" value="1"/>
</dbReference>
<dbReference type="Proteomes" id="UP000182589">
    <property type="component" value="Unassembled WGS sequence"/>
</dbReference>
<dbReference type="InterPro" id="IPR003737">
    <property type="entry name" value="GlcNAc_PI_deacetylase-related"/>
</dbReference>
<dbReference type="EMBL" id="BSRA01000002">
    <property type="protein sequence ID" value="GLV12877.1"/>
    <property type="molecule type" value="Genomic_DNA"/>
</dbReference>
<proteinExistence type="predicted"/>
<sequence>MDIQRILGMKPLTDVKSVLCVQPHPDDNEVGAGGTLARLAANGCLVYYVTVTDGRYGGSESAVSAEALVRVRQAELRRAGEMVGVVHHHELSFEDLGNYSESDVMSALIPILRDKRPEAVMTVDPWAPYEAHPDHQKVGRAVAAAVLAANSSIHADSGQPYNTPMVAFYATAYPNTYVDITDFWDVKLASILAHESQFANDEWPLLVQYFEHQARQYYGAMQMAQGVAEPLTAGFAEAFKVLSPRQLHFFPAALHM</sequence>
<dbReference type="PANTHER" id="PTHR12993">
    <property type="entry name" value="N-ACETYLGLUCOSAMINYL-PHOSPHATIDYLINOSITOL DE-N-ACETYLASE-RELATED"/>
    <property type="match status" value="1"/>
</dbReference>
<dbReference type="STRING" id="89784.SAMN04489725_10113"/>
<dbReference type="AlphaFoldDB" id="A0A1H2Q0M5"/>
<keyword evidence="3" id="KW-1185">Reference proteome</keyword>
<organism evidence="2 3">
    <name type="scientific">Alicyclobacillus hesperidum</name>
    <dbReference type="NCBI Taxonomy" id="89784"/>
    <lineage>
        <taxon>Bacteria</taxon>
        <taxon>Bacillati</taxon>
        <taxon>Bacillota</taxon>
        <taxon>Bacilli</taxon>
        <taxon>Bacillales</taxon>
        <taxon>Alicyclobacillaceae</taxon>
        <taxon>Alicyclobacillus</taxon>
    </lineage>
</organism>
<evidence type="ECO:0000313" key="3">
    <source>
        <dbReference type="Proteomes" id="UP000182589"/>
    </source>
</evidence>